<dbReference type="AlphaFoldDB" id="A0A7D4BHB5"/>
<dbReference type="EMBL" id="CP048104">
    <property type="protein sequence ID" value="QKG85732.1"/>
    <property type="molecule type" value="Genomic_DNA"/>
</dbReference>
<organism evidence="2 3">
    <name type="scientific">Kroppenstedtia pulmonis</name>
    <dbReference type="NCBI Taxonomy" id="1380685"/>
    <lineage>
        <taxon>Bacteria</taxon>
        <taxon>Bacillati</taxon>
        <taxon>Bacillota</taxon>
        <taxon>Bacilli</taxon>
        <taxon>Bacillales</taxon>
        <taxon>Thermoactinomycetaceae</taxon>
        <taxon>Kroppenstedtia</taxon>
    </lineage>
</organism>
<accession>A0A7D4BHB5</accession>
<sequence length="229" mass="26064">MIRRSYFTLILLSLGVFQFMQLVADDSWEGVWLPVAEANHEEGIPEEAIRLRILANSDSAQDQELKREVRDAVLKEMNTWVRRPSDLKEARNLVQSKLPVFEEIARKTVAEKGFHYPVKVKYGKVSFPTKLYGDHVYPAGEYEALRITIGEGRGGNWWCVLFPPLCFVDMSNGDAVSESEPTSLTSQTAVAEKAWASSPSPQPSDQEKPVEIRFWMLDSLMEFFSGLFR</sequence>
<evidence type="ECO:0000256" key="1">
    <source>
        <dbReference type="SAM" id="MobiDB-lite"/>
    </source>
</evidence>
<protein>
    <submittedName>
        <fullName evidence="2">Stage II sporulation protein R</fullName>
    </submittedName>
</protein>
<dbReference type="Pfam" id="PF09551">
    <property type="entry name" value="Spore_II_R"/>
    <property type="match status" value="1"/>
</dbReference>
<dbReference type="NCBIfam" id="TIGR02837">
    <property type="entry name" value="spore_II_R"/>
    <property type="match status" value="1"/>
</dbReference>
<dbReference type="KEGG" id="kpul:GXN76_15585"/>
<dbReference type="InterPro" id="IPR014202">
    <property type="entry name" value="Spore_II_R"/>
</dbReference>
<dbReference type="Proteomes" id="UP000503088">
    <property type="component" value="Chromosome"/>
</dbReference>
<evidence type="ECO:0000313" key="2">
    <source>
        <dbReference type="EMBL" id="QKG85732.1"/>
    </source>
</evidence>
<keyword evidence="3" id="KW-1185">Reference proteome</keyword>
<proteinExistence type="predicted"/>
<feature type="region of interest" description="Disordered" evidence="1">
    <location>
        <begin position="188"/>
        <end position="207"/>
    </location>
</feature>
<name>A0A7D4BHB5_9BACL</name>
<reference evidence="2 3" key="1">
    <citation type="submission" date="2020-01" db="EMBL/GenBank/DDBJ databases">
        <authorList>
            <person name="Gulvik C.A."/>
            <person name="Batra D.G."/>
        </authorList>
    </citation>
    <scope>NUCLEOTIDE SEQUENCE [LARGE SCALE GENOMIC DNA]</scope>
    <source>
        <strain evidence="2 3">W9323</strain>
    </source>
</reference>
<dbReference type="RefSeq" id="WP_173224710.1">
    <property type="nucleotide sequence ID" value="NZ_CP048104.1"/>
</dbReference>
<evidence type="ECO:0000313" key="3">
    <source>
        <dbReference type="Proteomes" id="UP000503088"/>
    </source>
</evidence>
<gene>
    <name evidence="2" type="primary">spoIIR</name>
    <name evidence="2" type="ORF">GXN76_15585</name>
</gene>